<accession>A0AC61U2Y0</accession>
<dbReference type="Proteomes" id="UP001059663">
    <property type="component" value="Chromosome"/>
</dbReference>
<name>A0AC61U2Y0_9MICO</name>
<organism evidence="1 2">
    <name type="scientific">Janibacter limosus</name>
    <dbReference type="NCBI Taxonomy" id="53458"/>
    <lineage>
        <taxon>Bacteria</taxon>
        <taxon>Bacillati</taxon>
        <taxon>Actinomycetota</taxon>
        <taxon>Actinomycetes</taxon>
        <taxon>Micrococcales</taxon>
        <taxon>Intrasporangiaceae</taxon>
        <taxon>Janibacter</taxon>
    </lineage>
</organism>
<reference evidence="1" key="1">
    <citation type="submission" date="2021-11" db="EMBL/GenBank/DDBJ databases">
        <title>Study of the species diversity of bacterial strains isolated from a unique natural object - Shulgan-Tash cave (Bashkiria).</title>
        <authorList>
            <person name="Sazanova A.L."/>
            <person name="Chirak E.R."/>
            <person name="Safronova V.I."/>
        </authorList>
    </citation>
    <scope>NUCLEOTIDE SEQUENCE</scope>
    <source>
        <strain evidence="1">P1</strain>
    </source>
</reference>
<evidence type="ECO:0000313" key="1">
    <source>
        <dbReference type="EMBL" id="UUZ44359.1"/>
    </source>
</evidence>
<sequence length="421" mass="44797">MAPTLRRLIREPALGVTLLTGEEHLDAEVRWVATNEHPDPTPFLKAGDLLLTTGINLPTTTQQVRAYTDRLVRSGAVALGLGLGLGHPSTPRRLISAARRSGLALIEVDEPTPFIAVSKALSDLIAREEHAEAMRTAQTQRELTRAAVRDGTAGVTRTIARIPDGWALVLDRTAAVQHAEPPETKERIADLGEGLERVVSGKVAAASLIDGDEHVPAHTLTAFGRVRGFLVCGTRRRPGGSDRAALGLATTLLAIGDDQQVVGSRRRDAALLRLARQGTVIDPGTPVDLGGAVLASEAVVGLAASGPPGDLRALADELDDLPADNVLTVHEDRRVLAVVDLAHLHTILHRARAERGVLRCERPRGAVPDRRRPAPRRTDHGPRGAAGRGGAERGGGDVRLARTGLSHRRASLRRHPARPPA</sequence>
<evidence type="ECO:0000313" key="2">
    <source>
        <dbReference type="Proteomes" id="UP001059663"/>
    </source>
</evidence>
<dbReference type="EMBL" id="CP087977">
    <property type="protein sequence ID" value="UUZ44359.1"/>
    <property type="molecule type" value="Genomic_DNA"/>
</dbReference>
<gene>
    <name evidence="1" type="ORF">LP422_18235</name>
</gene>
<protein>
    <submittedName>
        <fullName evidence="1">PucR family transcriptional regulator ligand-binding domain-containing protein</fullName>
    </submittedName>
</protein>
<proteinExistence type="predicted"/>